<sequence length="193" mass="21504">MAMPAQQMVESQLAANATLPAPSLSQPGAQSGTECLNQQSPYDGNDHGTKRKLTLEVWNHFKRQKINNKWKAICNYCKAKLLGDPKLGTPHLRDHRKSCKLRTTRDIRQSFLKTNTSPSGETVLNSGLPLGSALDRISSHLSHVEYVTQMWPWCLILGLGELGLGMGELRFVQVCGETKRDMMMILGSLSEPW</sequence>
<dbReference type="PANTHER" id="PTHR34396:SF25">
    <property type="entry name" value="BOUNDARY ELEMENT ASSOCIATED FACTOR"/>
    <property type="match status" value="1"/>
</dbReference>
<organism evidence="6 7">
    <name type="scientific">Stylosanthes scabra</name>
    <dbReference type="NCBI Taxonomy" id="79078"/>
    <lineage>
        <taxon>Eukaryota</taxon>
        <taxon>Viridiplantae</taxon>
        <taxon>Streptophyta</taxon>
        <taxon>Embryophyta</taxon>
        <taxon>Tracheophyta</taxon>
        <taxon>Spermatophyta</taxon>
        <taxon>Magnoliopsida</taxon>
        <taxon>eudicotyledons</taxon>
        <taxon>Gunneridae</taxon>
        <taxon>Pentapetalae</taxon>
        <taxon>rosids</taxon>
        <taxon>fabids</taxon>
        <taxon>Fabales</taxon>
        <taxon>Fabaceae</taxon>
        <taxon>Papilionoideae</taxon>
        <taxon>50 kb inversion clade</taxon>
        <taxon>dalbergioids sensu lato</taxon>
        <taxon>Dalbergieae</taxon>
        <taxon>Pterocarpus clade</taxon>
        <taxon>Stylosanthes</taxon>
    </lineage>
</organism>
<evidence type="ECO:0000256" key="1">
    <source>
        <dbReference type="ARBA" id="ARBA00022723"/>
    </source>
</evidence>
<dbReference type="EMBL" id="JASCZI010032147">
    <property type="protein sequence ID" value="MED6127938.1"/>
    <property type="molecule type" value="Genomic_DNA"/>
</dbReference>
<keyword evidence="1" id="KW-0479">Metal-binding</keyword>
<dbReference type="SMART" id="SM00614">
    <property type="entry name" value="ZnF_BED"/>
    <property type="match status" value="1"/>
</dbReference>
<keyword evidence="2" id="KW-0863">Zinc-finger</keyword>
<dbReference type="InterPro" id="IPR003656">
    <property type="entry name" value="Znf_BED"/>
</dbReference>
<feature type="domain" description="BED-type" evidence="5">
    <location>
        <begin position="56"/>
        <end position="95"/>
    </location>
</feature>
<evidence type="ECO:0000313" key="6">
    <source>
        <dbReference type="EMBL" id="MED6127938.1"/>
    </source>
</evidence>
<protein>
    <recommendedName>
        <fullName evidence="5">BED-type domain-containing protein</fullName>
    </recommendedName>
</protein>
<feature type="compositionally biased region" description="Polar residues" evidence="4">
    <location>
        <begin position="23"/>
        <end position="42"/>
    </location>
</feature>
<dbReference type="InterPro" id="IPR036236">
    <property type="entry name" value="Znf_C2H2_sf"/>
</dbReference>
<dbReference type="Pfam" id="PF02892">
    <property type="entry name" value="zf-BED"/>
    <property type="match status" value="1"/>
</dbReference>
<evidence type="ECO:0000256" key="3">
    <source>
        <dbReference type="ARBA" id="ARBA00022833"/>
    </source>
</evidence>
<dbReference type="SUPFAM" id="SSF57667">
    <property type="entry name" value="beta-beta-alpha zinc fingers"/>
    <property type="match status" value="1"/>
</dbReference>
<evidence type="ECO:0000313" key="7">
    <source>
        <dbReference type="Proteomes" id="UP001341840"/>
    </source>
</evidence>
<reference evidence="6 7" key="1">
    <citation type="journal article" date="2023" name="Plants (Basel)">
        <title>Bridging the Gap: Combining Genomics and Transcriptomics Approaches to Understand Stylosanthes scabra, an Orphan Legume from the Brazilian Caatinga.</title>
        <authorList>
            <person name="Ferreira-Neto J.R.C."/>
            <person name="da Silva M.D."/>
            <person name="Binneck E."/>
            <person name="de Melo N.F."/>
            <person name="da Silva R.H."/>
            <person name="de Melo A.L.T.M."/>
            <person name="Pandolfi V."/>
            <person name="Bustamante F.O."/>
            <person name="Brasileiro-Vidal A.C."/>
            <person name="Benko-Iseppon A.M."/>
        </authorList>
    </citation>
    <scope>NUCLEOTIDE SEQUENCE [LARGE SCALE GENOMIC DNA]</scope>
    <source>
        <tissue evidence="6">Leaves</tissue>
    </source>
</reference>
<accession>A0ABU6RVY5</accession>
<dbReference type="InterPro" id="IPR053031">
    <property type="entry name" value="Cuticle_assoc_protein"/>
</dbReference>
<evidence type="ECO:0000256" key="2">
    <source>
        <dbReference type="ARBA" id="ARBA00022771"/>
    </source>
</evidence>
<comment type="caution">
    <text evidence="6">The sequence shown here is derived from an EMBL/GenBank/DDBJ whole genome shotgun (WGS) entry which is preliminary data.</text>
</comment>
<keyword evidence="7" id="KW-1185">Reference proteome</keyword>
<proteinExistence type="predicted"/>
<dbReference type="Proteomes" id="UP001341840">
    <property type="component" value="Unassembled WGS sequence"/>
</dbReference>
<evidence type="ECO:0000259" key="5">
    <source>
        <dbReference type="Pfam" id="PF02892"/>
    </source>
</evidence>
<keyword evidence="3" id="KW-0862">Zinc</keyword>
<feature type="region of interest" description="Disordered" evidence="4">
    <location>
        <begin position="20"/>
        <end position="48"/>
    </location>
</feature>
<name>A0ABU6RVY5_9FABA</name>
<evidence type="ECO:0000256" key="4">
    <source>
        <dbReference type="SAM" id="MobiDB-lite"/>
    </source>
</evidence>
<gene>
    <name evidence="6" type="ORF">PIB30_092803</name>
</gene>
<dbReference type="PANTHER" id="PTHR34396">
    <property type="entry name" value="OS03G0264950 PROTEIN-RELATED"/>
    <property type="match status" value="1"/>
</dbReference>